<dbReference type="GO" id="GO:0045116">
    <property type="term" value="P:protein neddylation"/>
    <property type="evidence" value="ECO:0007669"/>
    <property type="project" value="UniProtKB-UniRule"/>
</dbReference>
<dbReference type="GeneID" id="4840126"/>
<comment type="subcellular location">
    <subcellularLocation>
        <location evidence="1">Cytoplasm</location>
    </subcellularLocation>
</comment>
<organism evidence="9 10">
    <name type="scientific">Scheffersomyces stipitis (strain ATCC 58785 / CBS 6054 / NBRC 10063 / NRRL Y-11545)</name>
    <name type="common">Yeast</name>
    <name type="synonym">Pichia stipitis</name>
    <dbReference type="NCBI Taxonomy" id="322104"/>
    <lineage>
        <taxon>Eukaryota</taxon>
        <taxon>Fungi</taxon>
        <taxon>Dikarya</taxon>
        <taxon>Ascomycota</taxon>
        <taxon>Saccharomycotina</taxon>
        <taxon>Pichiomycetes</taxon>
        <taxon>Debaryomycetaceae</taxon>
        <taxon>Scheffersomyces</taxon>
    </lineage>
</organism>
<dbReference type="Pfam" id="PF00899">
    <property type="entry name" value="ThiF"/>
    <property type="match status" value="1"/>
</dbReference>
<comment type="function">
    <text evidence="7">Regulatory subunit of the dimeric UBA3-ULA1 E1 enzyme.</text>
</comment>
<evidence type="ECO:0000256" key="4">
    <source>
        <dbReference type="ARBA" id="ARBA00015407"/>
    </source>
</evidence>
<reference evidence="9 10" key="1">
    <citation type="journal article" date="2007" name="Nat. Biotechnol.">
        <title>Genome sequence of the lignocellulose-bioconverting and xylose-fermenting yeast Pichia stipitis.</title>
        <authorList>
            <person name="Jeffries T.W."/>
            <person name="Grigoriev I.V."/>
            <person name="Grimwood J."/>
            <person name="Laplaza J.M."/>
            <person name="Aerts A."/>
            <person name="Salamov A."/>
            <person name="Schmutz J."/>
            <person name="Lindquist E."/>
            <person name="Dehal P."/>
            <person name="Shapiro H."/>
            <person name="Jin Y.S."/>
            <person name="Passoth V."/>
            <person name="Richardson P.M."/>
        </authorList>
    </citation>
    <scope>NUCLEOTIDE SEQUENCE [LARGE SCALE GENOMIC DNA]</scope>
    <source>
        <strain evidence="10">ATCC 58785 / CBS 6054 / NBRC 10063 / NRRL Y-11545</strain>
    </source>
</reference>
<dbReference type="GO" id="GO:0005737">
    <property type="term" value="C:cytoplasm"/>
    <property type="evidence" value="ECO:0007669"/>
    <property type="project" value="UniProtKB-SubCell"/>
</dbReference>
<dbReference type="eggNOG" id="KOG2016">
    <property type="taxonomic scope" value="Eukaryota"/>
</dbReference>
<dbReference type="GO" id="GO:0019781">
    <property type="term" value="F:NEDD8 activating enzyme activity"/>
    <property type="evidence" value="ECO:0007669"/>
    <property type="project" value="UniProtKB-UniRule"/>
</dbReference>
<evidence type="ECO:0000256" key="5">
    <source>
        <dbReference type="ARBA" id="ARBA00022490"/>
    </source>
</evidence>
<dbReference type="SUPFAM" id="SSF69572">
    <property type="entry name" value="Activating enzymes of the ubiquitin-like proteins"/>
    <property type="match status" value="1"/>
</dbReference>
<dbReference type="Gene3D" id="3.40.50.12550">
    <property type="entry name" value="Ubiquitin-activating enzyme E1, inactive adenylation domain, subdomain 2"/>
    <property type="match status" value="1"/>
</dbReference>
<dbReference type="AlphaFoldDB" id="A3LX01"/>
<dbReference type="STRING" id="322104.A3LX01"/>
<comment type="similarity">
    <text evidence="3 7">Belongs to the ubiquitin-activating E1 family. ULA1 subfamily.</text>
</comment>
<keyword evidence="10" id="KW-1185">Reference proteome</keyword>
<evidence type="ECO:0000259" key="8">
    <source>
        <dbReference type="Pfam" id="PF00899"/>
    </source>
</evidence>
<dbReference type="Gene3D" id="3.40.50.720">
    <property type="entry name" value="NAD(P)-binding Rossmann-like Domain"/>
    <property type="match status" value="1"/>
</dbReference>
<name>A3LX01_PICST</name>
<protein>
    <recommendedName>
        <fullName evidence="4 7">NEDD8-activating enzyme E1 regulatory subunit</fullName>
    </recommendedName>
</protein>
<dbReference type="PANTHER" id="PTHR10953">
    <property type="entry name" value="UBIQUITIN-ACTIVATING ENZYME E1"/>
    <property type="match status" value="1"/>
</dbReference>
<evidence type="ECO:0000256" key="3">
    <source>
        <dbReference type="ARBA" id="ARBA00006868"/>
    </source>
</evidence>
<dbReference type="InterPro" id="IPR035985">
    <property type="entry name" value="Ubiquitin-activating_enz"/>
</dbReference>
<dbReference type="FunFam" id="3.40.50.720:FF:000475">
    <property type="entry name" value="NEDD8-activating enzyme E1 regulatory subunit"/>
    <property type="match status" value="1"/>
</dbReference>
<evidence type="ECO:0000313" key="9">
    <source>
        <dbReference type="EMBL" id="ABN67374.2"/>
    </source>
</evidence>
<proteinExistence type="inferred from homology"/>
<dbReference type="Proteomes" id="UP000002258">
    <property type="component" value="Chromosome 6"/>
</dbReference>
<dbReference type="PIRSF" id="PIRSF039099">
    <property type="entry name" value="APP-BP1"/>
    <property type="match status" value="1"/>
</dbReference>
<dbReference type="InterPro" id="IPR030667">
    <property type="entry name" value="APP-BP1"/>
</dbReference>
<evidence type="ECO:0000256" key="2">
    <source>
        <dbReference type="ARBA" id="ARBA00005032"/>
    </source>
</evidence>
<feature type="domain" description="THIF-type NAD/FAD binding fold" evidence="8">
    <location>
        <begin position="9"/>
        <end position="512"/>
    </location>
</feature>
<keyword evidence="5" id="KW-0963">Cytoplasm</keyword>
<dbReference type="KEGG" id="pic:PICST_62196"/>
<dbReference type="PANTHER" id="PTHR10953:SF29">
    <property type="entry name" value="NEDD8-ACTIVATING ENZYME E1 REGULATORY SUBUNIT"/>
    <property type="match status" value="1"/>
</dbReference>
<evidence type="ECO:0000313" key="10">
    <source>
        <dbReference type="Proteomes" id="UP000002258"/>
    </source>
</evidence>
<sequence>MLIDKESRYDRQLRLWASTGQTNLENSHICLINATPTGSEILKNLVLPGIGEFTIIDNRRVTPQDLSGNFFLKRQDLNQVLADAVKANLSELNSEVCGHSINRSIISILSEESHQFWDQFNVVIVSDYVPQLELLKEILWNKKTPLLIVNTIGFYGSLNIIANEITVIETHDPSRLYDLRIDKPWPELQAFVNSIDLDSLDDTDHAHVPYIVIYIKALQTWKVDHNGSVPQNYHEKKLFRSYIEQLSRNINLEANFIEASNSIHRALQTTGIPISIQKLFEKVTAANESFDASTPIFWIFIKALKRFVEKNDNQLPLPGTLPDMASDTTSYLCLQTIYREKAWKDQELFTREVIKVLEEVGRSKEELNRDSITSFCKNSQMLYVTSGSKKLYSSSLIQELLNSSNDAENDPYNTLGIYFAILTYNLFIEKCNRSPTLKDLDLLEILFADNILNRSSVPSSVITTFRELLSHNTRHYHNINSLMGGIASQEVLKLATAQYTPLDNLFVFDGIRSVSEKWKI</sequence>
<gene>
    <name evidence="9" type="ORF">PICST_62196</name>
</gene>
<evidence type="ECO:0000256" key="6">
    <source>
        <dbReference type="ARBA" id="ARBA00022786"/>
    </source>
</evidence>
<evidence type="ECO:0000256" key="7">
    <source>
        <dbReference type="PIRNR" id="PIRNR039099"/>
    </source>
</evidence>
<dbReference type="OMA" id="INDSCTE"/>
<comment type="pathway">
    <text evidence="2 7">Protein modification; protein neddylation.</text>
</comment>
<dbReference type="InterPro" id="IPR000594">
    <property type="entry name" value="ThiF_NAD_FAD-bd"/>
</dbReference>
<dbReference type="InParanoid" id="A3LX01"/>
<evidence type="ECO:0000256" key="1">
    <source>
        <dbReference type="ARBA" id="ARBA00004496"/>
    </source>
</evidence>
<dbReference type="HOGENOM" id="CLU_019618_2_1_1"/>
<dbReference type="RefSeq" id="XP_001385403.2">
    <property type="nucleotide sequence ID" value="XM_001385366.1"/>
</dbReference>
<dbReference type="OrthoDB" id="1708823at2759"/>
<dbReference type="InterPro" id="IPR045886">
    <property type="entry name" value="ThiF/MoeB/HesA"/>
</dbReference>
<accession>A3LX01</accession>
<keyword evidence="6 7" id="KW-0833">Ubl conjugation pathway</keyword>
<dbReference type="UniPathway" id="UPA00885"/>
<dbReference type="FunCoup" id="A3LX01">
    <property type="interactions" value="24"/>
</dbReference>
<dbReference type="EMBL" id="CP000500">
    <property type="protein sequence ID" value="ABN67374.2"/>
    <property type="molecule type" value="Genomic_DNA"/>
</dbReference>